<dbReference type="Gene3D" id="3.10.490.10">
    <property type="entry name" value="Gamma-glutamyl cyclotransferase-like"/>
    <property type="match status" value="1"/>
</dbReference>
<protein>
    <recommendedName>
        <fullName evidence="1">gamma-glutamylcyclotransferase</fullName>
        <ecNumber evidence="1">4.3.2.9</ecNumber>
    </recommendedName>
</protein>
<dbReference type="EC" id="4.3.2.9" evidence="1"/>
<dbReference type="InterPro" id="IPR017939">
    <property type="entry name" value="G-Glutamylcylcotransferase"/>
</dbReference>
<evidence type="ECO:0000313" key="6">
    <source>
        <dbReference type="Proteomes" id="UP001168990"/>
    </source>
</evidence>
<evidence type="ECO:0000256" key="3">
    <source>
        <dbReference type="PIRSR" id="PIRSR617939-1"/>
    </source>
</evidence>
<dbReference type="PANTHER" id="PTHR12935:SF0">
    <property type="entry name" value="GAMMA-GLUTAMYLCYCLOTRANSFERASE"/>
    <property type="match status" value="1"/>
</dbReference>
<sequence>MSTSTKINNKFLYFAYGSNLLAARIRISNPSAEFVDIGRLENYRLDFMGYSKVWDGSPATIISTENSHVWGAIWELSNEHLETLDRQEGVDKGIYLGLYVNVINETGTVYRCRCYQQLKNVDDHVPLTELPEDRRPSLTYLKTMVKGAQDCRLPANYIESLKKIKHNGHGSINIDEMNNAGLEACDITWK</sequence>
<dbReference type="InterPro" id="IPR013024">
    <property type="entry name" value="GGCT-like"/>
</dbReference>
<evidence type="ECO:0000256" key="1">
    <source>
        <dbReference type="ARBA" id="ARBA00012346"/>
    </source>
</evidence>
<dbReference type="SUPFAM" id="SSF110857">
    <property type="entry name" value="Gamma-glutamyl cyclotransferase-like"/>
    <property type="match status" value="1"/>
</dbReference>
<keyword evidence="2" id="KW-0456">Lyase</keyword>
<dbReference type="EMBL" id="JAQQBS010001422">
    <property type="protein sequence ID" value="KAK0165988.1"/>
    <property type="molecule type" value="Genomic_DNA"/>
</dbReference>
<comment type="caution">
    <text evidence="5">The sequence shown here is derived from an EMBL/GenBank/DDBJ whole genome shotgun (WGS) entry which is preliminary data.</text>
</comment>
<feature type="binding site" evidence="4">
    <location>
        <begin position="13"/>
        <end position="18"/>
    </location>
    <ligand>
        <name>substrate</name>
    </ligand>
</feature>
<evidence type="ECO:0000256" key="4">
    <source>
        <dbReference type="PIRSR" id="PIRSR617939-2"/>
    </source>
</evidence>
<dbReference type="Pfam" id="PF13772">
    <property type="entry name" value="AIG2_2"/>
    <property type="match status" value="1"/>
</dbReference>
<dbReference type="GO" id="GO:0003839">
    <property type="term" value="F:gamma-glutamylcyclotransferase activity"/>
    <property type="evidence" value="ECO:0007669"/>
    <property type="project" value="UniProtKB-EC"/>
</dbReference>
<dbReference type="CDD" id="cd06661">
    <property type="entry name" value="GGCT_like"/>
    <property type="match status" value="1"/>
</dbReference>
<dbReference type="AlphaFoldDB" id="A0AA39FAM9"/>
<proteinExistence type="predicted"/>
<reference evidence="5" key="2">
    <citation type="submission" date="2023-03" db="EMBL/GenBank/DDBJ databases">
        <authorList>
            <person name="Inwood S.N."/>
            <person name="Skelly J.G."/>
            <person name="Guhlin J."/>
            <person name="Harrop T.W.R."/>
            <person name="Goldson S.G."/>
            <person name="Dearden P.K."/>
        </authorList>
    </citation>
    <scope>NUCLEOTIDE SEQUENCE</scope>
    <source>
        <strain evidence="5">Irish</strain>
        <tissue evidence="5">Whole body</tissue>
    </source>
</reference>
<organism evidence="5 6">
    <name type="scientific">Microctonus aethiopoides</name>
    <dbReference type="NCBI Taxonomy" id="144406"/>
    <lineage>
        <taxon>Eukaryota</taxon>
        <taxon>Metazoa</taxon>
        <taxon>Ecdysozoa</taxon>
        <taxon>Arthropoda</taxon>
        <taxon>Hexapoda</taxon>
        <taxon>Insecta</taxon>
        <taxon>Pterygota</taxon>
        <taxon>Neoptera</taxon>
        <taxon>Endopterygota</taxon>
        <taxon>Hymenoptera</taxon>
        <taxon>Apocrita</taxon>
        <taxon>Ichneumonoidea</taxon>
        <taxon>Braconidae</taxon>
        <taxon>Euphorinae</taxon>
        <taxon>Microctonus</taxon>
    </lineage>
</organism>
<name>A0AA39FAM9_9HYME</name>
<keyword evidence="6" id="KW-1185">Reference proteome</keyword>
<accession>A0AA39FAM9</accession>
<dbReference type="Proteomes" id="UP001168990">
    <property type="component" value="Unassembled WGS sequence"/>
</dbReference>
<dbReference type="PANTHER" id="PTHR12935">
    <property type="entry name" value="GAMMA-GLUTAMYLCYCLOTRANSFERASE"/>
    <property type="match status" value="1"/>
</dbReference>
<evidence type="ECO:0000313" key="5">
    <source>
        <dbReference type="EMBL" id="KAK0165988.1"/>
    </source>
</evidence>
<evidence type="ECO:0000256" key="2">
    <source>
        <dbReference type="ARBA" id="ARBA00023239"/>
    </source>
</evidence>
<gene>
    <name evidence="5" type="ORF">PV328_004453</name>
</gene>
<feature type="binding site" evidence="4">
    <location>
        <position position="140"/>
    </location>
    <ligand>
        <name>substrate</name>
    </ligand>
</feature>
<reference evidence="5" key="1">
    <citation type="journal article" date="2023" name="bioRxiv">
        <title>Scaffold-level genome assemblies of two parasitoid biocontrol wasps reveal the parthenogenesis mechanism and an associated novel virus.</title>
        <authorList>
            <person name="Inwood S."/>
            <person name="Skelly J."/>
            <person name="Guhlin J."/>
            <person name="Harrop T."/>
            <person name="Goldson S."/>
            <person name="Dearden P."/>
        </authorList>
    </citation>
    <scope>NUCLEOTIDE SEQUENCE</scope>
    <source>
        <strain evidence="5">Irish</strain>
        <tissue evidence="5">Whole body</tissue>
    </source>
</reference>
<dbReference type="InterPro" id="IPR036568">
    <property type="entry name" value="GGCT-like_sf"/>
</dbReference>
<feature type="active site" description="Proton acceptor" evidence="3">
    <location>
        <position position="88"/>
    </location>
</feature>